<gene>
    <name evidence="2" type="ORF">GCM10009107_03760</name>
</gene>
<keyword evidence="3" id="KW-1185">Reference proteome</keyword>
<comment type="caution">
    <text evidence="2">The sequence shown here is derived from an EMBL/GenBank/DDBJ whole genome shotgun (WGS) entry which is preliminary data.</text>
</comment>
<keyword evidence="1" id="KW-0472">Membrane</keyword>
<keyword evidence="1" id="KW-0812">Transmembrane</keyword>
<name>A0ABN1JJV0_9BURK</name>
<keyword evidence="1" id="KW-1133">Transmembrane helix</keyword>
<sequence>MNDWQDDELMAFADGELSARRRQALAEAMAGDATLRARVETFQAQRQRVAKAFAAVLDEPVPDRLSALLAPPPAAAPRLAAVVALDAIRQRRGGLGWAAWGGMAASLAIGLVSGALWAHRGGDVPLMAEQGGRLLARGALAQALDTQLASDTPAGARVALQLSFVAQAGGYCRTFVAGGTAGLACRSPAGWQVQAAEQVDASQAAGLRQAASTLPPSVLAAVDRYIAGNALDATQERSARDRAWQR</sequence>
<evidence type="ECO:0000313" key="2">
    <source>
        <dbReference type="EMBL" id="GAA0741311.1"/>
    </source>
</evidence>
<dbReference type="RefSeq" id="WP_231011665.1">
    <property type="nucleotide sequence ID" value="NZ_BAAAEW010000003.1"/>
</dbReference>
<accession>A0ABN1JJV0</accession>
<proteinExistence type="predicted"/>
<feature type="transmembrane region" description="Helical" evidence="1">
    <location>
        <begin position="97"/>
        <end position="118"/>
    </location>
</feature>
<reference evidence="2 3" key="1">
    <citation type="journal article" date="2019" name="Int. J. Syst. Evol. Microbiol.">
        <title>The Global Catalogue of Microorganisms (GCM) 10K type strain sequencing project: providing services to taxonomists for standard genome sequencing and annotation.</title>
        <authorList>
            <consortium name="The Broad Institute Genomics Platform"/>
            <consortium name="The Broad Institute Genome Sequencing Center for Infectious Disease"/>
            <person name="Wu L."/>
            <person name="Ma J."/>
        </authorList>
    </citation>
    <scope>NUCLEOTIDE SEQUENCE [LARGE SCALE GENOMIC DNA]</scope>
    <source>
        <strain evidence="2 3">JCM 15503</strain>
    </source>
</reference>
<organism evidence="2 3">
    <name type="scientific">Ideonella azotifigens</name>
    <dbReference type="NCBI Taxonomy" id="513160"/>
    <lineage>
        <taxon>Bacteria</taxon>
        <taxon>Pseudomonadati</taxon>
        <taxon>Pseudomonadota</taxon>
        <taxon>Betaproteobacteria</taxon>
        <taxon>Burkholderiales</taxon>
        <taxon>Sphaerotilaceae</taxon>
        <taxon>Ideonella</taxon>
    </lineage>
</organism>
<evidence type="ECO:0000256" key="1">
    <source>
        <dbReference type="SAM" id="Phobius"/>
    </source>
</evidence>
<evidence type="ECO:0000313" key="3">
    <source>
        <dbReference type="Proteomes" id="UP001500279"/>
    </source>
</evidence>
<dbReference type="Proteomes" id="UP001500279">
    <property type="component" value="Unassembled WGS sequence"/>
</dbReference>
<dbReference type="EMBL" id="BAAAEW010000003">
    <property type="protein sequence ID" value="GAA0741311.1"/>
    <property type="molecule type" value="Genomic_DNA"/>
</dbReference>
<protein>
    <submittedName>
        <fullName evidence="2">Anti-sigma factor</fullName>
    </submittedName>
</protein>